<proteinExistence type="predicted"/>
<dbReference type="GO" id="GO:0016671">
    <property type="term" value="F:oxidoreductase activity, acting on a sulfur group of donors, disulfide as acceptor"/>
    <property type="evidence" value="ECO:0007669"/>
    <property type="project" value="TreeGrafter"/>
</dbReference>
<dbReference type="PANTHER" id="PTHR47353">
    <property type="entry name" value="THIOREDOXIN-LIKE PROTEIN HCF164, CHLOROPLASTIC"/>
    <property type="match status" value="1"/>
</dbReference>
<feature type="region of interest" description="Disordered" evidence="1">
    <location>
        <begin position="275"/>
        <end position="304"/>
    </location>
</feature>
<accession>A0A7S2PDN8</accession>
<dbReference type="InterPro" id="IPR036249">
    <property type="entry name" value="Thioredoxin-like_sf"/>
</dbReference>
<dbReference type="InterPro" id="IPR013766">
    <property type="entry name" value="Thioredoxin_domain"/>
</dbReference>
<dbReference type="AlphaFoldDB" id="A0A7S2PDN8"/>
<dbReference type="InterPro" id="IPR044241">
    <property type="entry name" value="TxlA/HCF164"/>
</dbReference>
<sequence>MSNDRDTPGSVGNAKNDLFFASPISKEMEPNNNNDNNNGAMDDMVEDDSMNDLAPTKKTLTKQEELLLSLGLAPESDEEKEERRRKREAEMAALQAQKRNNTFIAIASTLAAITSYFWQYTHPIPAVQLLAQLQEQSTPLAQVGHNGKPTIIDFWAPWCENCKAEAPTMKQINNVYSNRVNFVFVNADQPEALPLIEAFRVDAIPHMAMVSRDGDVLTALIGEVPGGVIRSDIDAMLDLNDNGVNDGKGGERPVLPYQMYDAFRGRRVRVDFVPIDNNDSTSSMSSSSAAGAGEIPTNLPYTIQ</sequence>
<feature type="region of interest" description="Disordered" evidence="1">
    <location>
        <begin position="70"/>
        <end position="89"/>
    </location>
</feature>
<dbReference type="Gene3D" id="3.40.30.10">
    <property type="entry name" value="Glutaredoxin"/>
    <property type="match status" value="1"/>
</dbReference>
<dbReference type="SUPFAM" id="SSF52833">
    <property type="entry name" value="Thioredoxin-like"/>
    <property type="match status" value="1"/>
</dbReference>
<reference evidence="3" key="1">
    <citation type="submission" date="2021-01" db="EMBL/GenBank/DDBJ databases">
        <authorList>
            <person name="Corre E."/>
            <person name="Pelletier E."/>
            <person name="Niang G."/>
            <person name="Scheremetjew M."/>
            <person name="Finn R."/>
            <person name="Kale V."/>
            <person name="Holt S."/>
            <person name="Cochrane G."/>
            <person name="Meng A."/>
            <person name="Brown T."/>
            <person name="Cohen L."/>
        </authorList>
    </citation>
    <scope>NUCLEOTIDE SEQUENCE</scope>
    <source>
        <strain evidence="3">B650</strain>
    </source>
</reference>
<dbReference type="PANTHER" id="PTHR47353:SF1">
    <property type="entry name" value="THIOREDOXIN-LIKE PROTEIN HCF164, CHLOROPLASTIC"/>
    <property type="match status" value="1"/>
</dbReference>
<evidence type="ECO:0000256" key="1">
    <source>
        <dbReference type="SAM" id="MobiDB-lite"/>
    </source>
</evidence>
<organism evidence="3">
    <name type="scientific">Leptocylindrus danicus</name>
    <dbReference type="NCBI Taxonomy" id="163516"/>
    <lineage>
        <taxon>Eukaryota</taxon>
        <taxon>Sar</taxon>
        <taxon>Stramenopiles</taxon>
        <taxon>Ochrophyta</taxon>
        <taxon>Bacillariophyta</taxon>
        <taxon>Coscinodiscophyceae</taxon>
        <taxon>Chaetocerotophycidae</taxon>
        <taxon>Leptocylindrales</taxon>
        <taxon>Leptocylindraceae</taxon>
        <taxon>Leptocylindrus</taxon>
    </lineage>
</organism>
<dbReference type="PROSITE" id="PS51352">
    <property type="entry name" value="THIOREDOXIN_2"/>
    <property type="match status" value="1"/>
</dbReference>
<evidence type="ECO:0000313" key="3">
    <source>
        <dbReference type="EMBL" id="CAD9590946.1"/>
    </source>
</evidence>
<evidence type="ECO:0000259" key="2">
    <source>
        <dbReference type="PROSITE" id="PS51352"/>
    </source>
</evidence>
<feature type="region of interest" description="Disordered" evidence="1">
    <location>
        <begin position="1"/>
        <end position="57"/>
    </location>
</feature>
<gene>
    <name evidence="3" type="ORF">LDAN0321_LOCUS13385</name>
</gene>
<name>A0A7S2PDN8_9STRA</name>
<dbReference type="EMBL" id="HBGY01021269">
    <property type="protein sequence ID" value="CAD9590946.1"/>
    <property type="molecule type" value="Transcribed_RNA"/>
</dbReference>
<dbReference type="Pfam" id="PF00085">
    <property type="entry name" value="Thioredoxin"/>
    <property type="match status" value="1"/>
</dbReference>
<protein>
    <recommendedName>
        <fullName evidence="2">Thioredoxin domain-containing protein</fullName>
    </recommendedName>
</protein>
<feature type="domain" description="Thioredoxin" evidence="2">
    <location>
        <begin position="118"/>
        <end position="245"/>
    </location>
</feature>